<dbReference type="GeneID" id="95495780"/>
<dbReference type="RefSeq" id="WP_266493760.1">
    <property type="nucleotide sequence ID" value="NZ_CP108036.1"/>
</dbReference>
<protein>
    <submittedName>
        <fullName evidence="2">Cytochrome P450</fullName>
    </submittedName>
</protein>
<dbReference type="Proteomes" id="UP001432312">
    <property type="component" value="Chromosome"/>
</dbReference>
<organism evidence="2 3">
    <name type="scientific">Streptomyces erythrochromogenes</name>
    <dbReference type="NCBI Taxonomy" id="285574"/>
    <lineage>
        <taxon>Bacteria</taxon>
        <taxon>Bacillati</taxon>
        <taxon>Actinomycetota</taxon>
        <taxon>Actinomycetes</taxon>
        <taxon>Kitasatosporales</taxon>
        <taxon>Streptomycetaceae</taxon>
        <taxon>Streptomyces</taxon>
    </lineage>
</organism>
<dbReference type="EMBL" id="CP108036">
    <property type="protein sequence ID" value="WUN78272.1"/>
    <property type="molecule type" value="Genomic_DNA"/>
</dbReference>
<dbReference type="SUPFAM" id="SSF48264">
    <property type="entry name" value="Cytochrome P450"/>
    <property type="match status" value="1"/>
</dbReference>
<keyword evidence="3" id="KW-1185">Reference proteome</keyword>
<dbReference type="Pfam" id="PF00067">
    <property type="entry name" value="p450"/>
    <property type="match status" value="1"/>
</dbReference>
<gene>
    <name evidence="2" type="ORF">OHA91_07055</name>
</gene>
<reference evidence="2" key="1">
    <citation type="submission" date="2022-10" db="EMBL/GenBank/DDBJ databases">
        <title>The complete genomes of actinobacterial strains from the NBC collection.</title>
        <authorList>
            <person name="Joergensen T.S."/>
            <person name="Alvarez Arevalo M."/>
            <person name="Sterndorff E.B."/>
            <person name="Faurdal D."/>
            <person name="Vuksanovic O."/>
            <person name="Mourched A.-S."/>
            <person name="Charusanti P."/>
            <person name="Shaw S."/>
            <person name="Blin K."/>
            <person name="Weber T."/>
        </authorList>
    </citation>
    <scope>NUCLEOTIDE SEQUENCE</scope>
    <source>
        <strain evidence="2">NBC_00303</strain>
    </source>
</reference>
<dbReference type="PANTHER" id="PTHR46696:SF4">
    <property type="entry name" value="BIOTIN BIOSYNTHESIS CYTOCHROME P450"/>
    <property type="match status" value="1"/>
</dbReference>
<proteinExistence type="inferred from homology"/>
<name>A0ABZ1Q7F7_9ACTN</name>
<evidence type="ECO:0000313" key="2">
    <source>
        <dbReference type="EMBL" id="WUN78272.1"/>
    </source>
</evidence>
<accession>A0ABZ1Q7F7</accession>
<evidence type="ECO:0000313" key="3">
    <source>
        <dbReference type="Proteomes" id="UP001432312"/>
    </source>
</evidence>
<comment type="similarity">
    <text evidence="1">Belongs to the cytochrome P450 family.</text>
</comment>
<evidence type="ECO:0000256" key="1">
    <source>
        <dbReference type="ARBA" id="ARBA00010617"/>
    </source>
</evidence>
<dbReference type="PRINTS" id="PR00359">
    <property type="entry name" value="BP450"/>
</dbReference>
<dbReference type="PANTHER" id="PTHR46696">
    <property type="entry name" value="P450, PUTATIVE (EUROFUNG)-RELATED"/>
    <property type="match status" value="1"/>
</dbReference>
<sequence length="418" mass="45602">MLTTATATATATAAARTARTETATAAAAGAVDLTDPDLWARPDTPALIAELRREAPVHRTETVDDGPVWSVLTYRESADVLRNAAVFSSESGSLLGSGEGNVPVGSGRMMALTDPPRHRELRAPANPFFSKGGVRGAARSITERAGELFDRAVEQGDVDLVDVVSALPLAVMCDLLDVPEEDRDMVVRVCDVAFLGRTPEERRAGHQKLIPYLMHQVMLRRSDPRDDLISMMATYKVGGRLLPIEDVVLNLDNIVVGGVQTVRHTAAMGLHTLVQRPDLWHKLQRGEVSMDSAVDELLRWTSVGLHTLRTATRDIELGGQRIRRGDRVAVWVWSADRDPEAFEQPEEIRLDRSPNKHLSLGLGAHYCIGAPLAKAELSALYTAALEKAAAIEPTGPVTYNRSIINFGLDHFPVRLTPR</sequence>
<dbReference type="Gene3D" id="1.10.630.10">
    <property type="entry name" value="Cytochrome P450"/>
    <property type="match status" value="1"/>
</dbReference>
<dbReference type="InterPro" id="IPR036396">
    <property type="entry name" value="Cyt_P450_sf"/>
</dbReference>
<dbReference type="InterPro" id="IPR001128">
    <property type="entry name" value="Cyt_P450"/>
</dbReference>
<dbReference type="InterPro" id="IPR002397">
    <property type="entry name" value="Cyt_P450_B"/>
</dbReference>